<dbReference type="AlphaFoldDB" id="A0A2U3DP90"/>
<gene>
    <name evidence="2" type="ORF">PCL_00015</name>
</gene>
<comment type="caution">
    <text evidence="2">The sequence shown here is derived from an EMBL/GenBank/DDBJ whole genome shotgun (WGS) entry which is preliminary data.</text>
</comment>
<accession>A0A2U3DP90</accession>
<feature type="compositionally biased region" description="Basic and acidic residues" evidence="1">
    <location>
        <begin position="84"/>
        <end position="96"/>
    </location>
</feature>
<organism evidence="2 3">
    <name type="scientific">Purpureocillium lilacinum</name>
    <name type="common">Paecilomyces lilacinus</name>
    <dbReference type="NCBI Taxonomy" id="33203"/>
    <lineage>
        <taxon>Eukaryota</taxon>
        <taxon>Fungi</taxon>
        <taxon>Dikarya</taxon>
        <taxon>Ascomycota</taxon>
        <taxon>Pezizomycotina</taxon>
        <taxon>Sordariomycetes</taxon>
        <taxon>Hypocreomycetidae</taxon>
        <taxon>Hypocreales</taxon>
        <taxon>Ophiocordycipitaceae</taxon>
        <taxon>Purpureocillium</taxon>
    </lineage>
</organism>
<feature type="region of interest" description="Disordered" evidence="1">
    <location>
        <begin position="61"/>
        <end position="138"/>
    </location>
</feature>
<evidence type="ECO:0000256" key="1">
    <source>
        <dbReference type="SAM" id="MobiDB-lite"/>
    </source>
</evidence>
<name>A0A2U3DP90_PURLI</name>
<proteinExistence type="predicted"/>
<evidence type="ECO:0000313" key="2">
    <source>
        <dbReference type="EMBL" id="PWI64068.1"/>
    </source>
</evidence>
<evidence type="ECO:0000313" key="3">
    <source>
        <dbReference type="Proteomes" id="UP000245956"/>
    </source>
</evidence>
<dbReference type="EMBL" id="LCWV01000102">
    <property type="protein sequence ID" value="PWI64068.1"/>
    <property type="molecule type" value="Genomic_DNA"/>
</dbReference>
<reference evidence="2 3" key="1">
    <citation type="journal article" date="2016" name="Front. Microbiol.">
        <title>Genome and transcriptome sequences reveal the specific parasitism of the nematophagous Purpureocillium lilacinum 36-1.</title>
        <authorList>
            <person name="Xie J."/>
            <person name="Li S."/>
            <person name="Mo C."/>
            <person name="Xiao X."/>
            <person name="Peng D."/>
            <person name="Wang G."/>
            <person name="Xiao Y."/>
        </authorList>
    </citation>
    <scope>NUCLEOTIDE SEQUENCE [LARGE SCALE GENOMIC DNA]</scope>
    <source>
        <strain evidence="2 3">36-1</strain>
    </source>
</reference>
<protein>
    <submittedName>
        <fullName evidence="2">Uncharacterized protein</fullName>
    </submittedName>
</protein>
<sequence length="138" mass="14803">MMVPWNFAPYADARRLHNRTGASPRRAKAGGVNMSSSRVVSGIELPPTCFTMSTFQLDENDPPVTTHVDMGQIMFPRSGSETNDTAHHDTTTDADRQTNGTNGPTDSGKPGGEEQGDTGQDDVHSDDAQTHNSQQACA</sequence>
<dbReference type="Proteomes" id="UP000245956">
    <property type="component" value="Unassembled WGS sequence"/>
</dbReference>